<protein>
    <recommendedName>
        <fullName evidence="4">Sulfur globule protein</fullName>
    </recommendedName>
</protein>
<name>A0ABV4GT83_9BRAD</name>
<keyword evidence="1" id="KW-0732">Signal</keyword>
<comment type="caution">
    <text evidence="2">The sequence shown here is derived from an EMBL/GenBank/DDBJ whole genome shotgun (WGS) entry which is preliminary data.</text>
</comment>
<dbReference type="EMBL" id="JBGBZN010000002">
    <property type="protein sequence ID" value="MEY9474112.1"/>
    <property type="molecule type" value="Genomic_DNA"/>
</dbReference>
<proteinExistence type="predicted"/>
<gene>
    <name evidence="2" type="ORF">ABH992_006511</name>
</gene>
<feature type="chain" id="PRO_5046318847" description="Sulfur globule protein" evidence="1">
    <location>
        <begin position="26"/>
        <end position="124"/>
    </location>
</feature>
<sequence length="124" mass="13104">MLRRMMMTALAVAAVGLSAPQKAEAGGGFGRGGGFHGGGFHGGGFHGWGHRHWHGGGFWPGVGIGVGLAGAGYYGGYYGYGYPYYGGPTYYGVGYNDGYGGCYVVRKRVMTPSGWRYRQVDVCE</sequence>
<reference evidence="2 3" key="1">
    <citation type="submission" date="2024-07" db="EMBL/GenBank/DDBJ databases">
        <title>Genomic Encyclopedia of Type Strains, Phase V (KMG-V): Genome sequencing to study the core and pangenomes of soil and plant-associated prokaryotes.</title>
        <authorList>
            <person name="Whitman W."/>
        </authorList>
    </citation>
    <scope>NUCLEOTIDE SEQUENCE [LARGE SCALE GENOMIC DNA]</scope>
    <source>
        <strain evidence="2 3">USDA 222</strain>
    </source>
</reference>
<dbReference type="RefSeq" id="WP_036044002.1">
    <property type="nucleotide sequence ID" value="NZ_CP104173.1"/>
</dbReference>
<evidence type="ECO:0000313" key="2">
    <source>
        <dbReference type="EMBL" id="MEY9474112.1"/>
    </source>
</evidence>
<evidence type="ECO:0000256" key="1">
    <source>
        <dbReference type="SAM" id="SignalP"/>
    </source>
</evidence>
<evidence type="ECO:0000313" key="3">
    <source>
        <dbReference type="Proteomes" id="UP001565474"/>
    </source>
</evidence>
<feature type="signal peptide" evidence="1">
    <location>
        <begin position="1"/>
        <end position="25"/>
    </location>
</feature>
<evidence type="ECO:0008006" key="4">
    <source>
        <dbReference type="Google" id="ProtNLM"/>
    </source>
</evidence>
<dbReference type="Proteomes" id="UP001565474">
    <property type="component" value="Unassembled WGS sequence"/>
</dbReference>
<organism evidence="2 3">
    <name type="scientific">Bradyrhizobium yuanmingense</name>
    <dbReference type="NCBI Taxonomy" id="108015"/>
    <lineage>
        <taxon>Bacteria</taxon>
        <taxon>Pseudomonadati</taxon>
        <taxon>Pseudomonadota</taxon>
        <taxon>Alphaproteobacteria</taxon>
        <taxon>Hyphomicrobiales</taxon>
        <taxon>Nitrobacteraceae</taxon>
        <taxon>Bradyrhizobium</taxon>
    </lineage>
</organism>
<dbReference type="GeneID" id="93178284"/>
<keyword evidence="3" id="KW-1185">Reference proteome</keyword>
<accession>A0ABV4GT83</accession>